<accession>A0ABN4HQ86</accession>
<dbReference type="EMBL" id="CP011126">
    <property type="protein sequence ID" value="AKQ33890.1"/>
    <property type="molecule type" value="Genomic_DNA"/>
</dbReference>
<organism evidence="1 2">
    <name type="scientific">Candidatus Coxiella mudrowiae</name>
    <dbReference type="NCBI Taxonomy" id="2054173"/>
    <lineage>
        <taxon>Bacteria</taxon>
        <taxon>Pseudomonadati</taxon>
        <taxon>Pseudomonadota</taxon>
        <taxon>Gammaproteobacteria</taxon>
        <taxon>Legionellales</taxon>
        <taxon>Coxiellaceae</taxon>
        <taxon>Coxiella</taxon>
    </lineage>
</organism>
<evidence type="ECO:0000313" key="1">
    <source>
        <dbReference type="EMBL" id="AKQ33890.1"/>
    </source>
</evidence>
<proteinExistence type="predicted"/>
<evidence type="ECO:0000313" key="2">
    <source>
        <dbReference type="Proteomes" id="UP000063965"/>
    </source>
</evidence>
<name>A0ABN4HQ86_9COXI</name>
<reference evidence="1 2" key="1">
    <citation type="journal article" date="2015" name="Genome Biol. Evol.">
        <title>Distinctive Genome Reduction Rates Revealed by Genomic Analyses of Two Coxiella-Like Endosymbionts in Ticks.</title>
        <authorList>
            <person name="Gottlieb Y."/>
            <person name="Lalzar I."/>
            <person name="Klasson L."/>
        </authorList>
    </citation>
    <scope>NUCLEOTIDE SEQUENCE [LARGE SCALE GENOMIC DNA]</scope>
    <source>
        <strain evidence="1 2">CRt</strain>
    </source>
</reference>
<gene>
    <name evidence="1" type="ORF">CleRT_13310</name>
</gene>
<dbReference type="RefSeq" id="WP_048875552.1">
    <property type="nucleotide sequence ID" value="NZ_CP011126.1"/>
</dbReference>
<dbReference type="Proteomes" id="UP000063965">
    <property type="component" value="Chromosome"/>
</dbReference>
<sequence length="95" mass="10464">MRGITSTQLHTLPETIKKVKVMHSTFSEALNTLPNIHSIILGHNLSPTDVSNLLAKFQIIYINGDIPLEVLGALPCRLHTLFRSGRHSRAIKGVA</sequence>
<protein>
    <submittedName>
        <fullName evidence="1">Uncharacterized protein</fullName>
    </submittedName>
</protein>
<keyword evidence="2" id="KW-1185">Reference proteome</keyword>